<proteinExistence type="predicted"/>
<keyword evidence="1" id="KW-0472">Membrane</keyword>
<evidence type="ECO:0000256" key="1">
    <source>
        <dbReference type="SAM" id="Phobius"/>
    </source>
</evidence>
<evidence type="ECO:0000313" key="3">
    <source>
        <dbReference type="Proteomes" id="UP001232493"/>
    </source>
</evidence>
<keyword evidence="1" id="KW-1133">Transmembrane helix</keyword>
<dbReference type="RefSeq" id="WP_280999794.1">
    <property type="nucleotide sequence ID" value="NZ_CP069362.1"/>
</dbReference>
<keyword evidence="1" id="KW-0812">Transmembrane</keyword>
<organism evidence="2 3">
    <name type="scientific">Marinitoga aeolica</name>
    <dbReference type="NCBI Taxonomy" id="2809031"/>
    <lineage>
        <taxon>Bacteria</taxon>
        <taxon>Thermotogati</taxon>
        <taxon>Thermotogota</taxon>
        <taxon>Thermotogae</taxon>
        <taxon>Petrotogales</taxon>
        <taxon>Petrotogaceae</taxon>
        <taxon>Marinitoga</taxon>
    </lineage>
</organism>
<keyword evidence="3" id="KW-1185">Reference proteome</keyword>
<sequence length="342" mass="38700">MDFYAVKFFATSSLTAEVIVGYMFGKQKGTPEYKVLSIPKSKLPKFELPDINLSYIEYKSKLEELYYTAIKDSTVLDLNKQFLAFVQSTIKRYGAEIINAKMFLGVRDSDVAIIKAILSEIFEEWEGEVNLRIVAEKLTYQDLVWLMTQNRSFSEKEKSYLNRVDVLSSPEVLPLSDPLNGMTINNLDVGDPVYSLIIDPVEPANLNRLKELYPDKFDESGKNLLPIESKLIAKELIPGTDYYFIKMDLGSGIIGKAVISKNLKMMVDSNKIEEMHRKREEYFNPPEDKIIGDILKDSIAGLKREANLPENKVKSSDILIIFGLSIGLIIGAILLGIWLGVF</sequence>
<feature type="transmembrane region" description="Helical" evidence="1">
    <location>
        <begin position="318"/>
        <end position="341"/>
    </location>
</feature>
<dbReference type="Pfam" id="PF16240">
    <property type="entry name" value="DUF4899"/>
    <property type="match status" value="1"/>
</dbReference>
<evidence type="ECO:0000313" key="2">
    <source>
        <dbReference type="EMBL" id="WGS65393.1"/>
    </source>
</evidence>
<dbReference type="Proteomes" id="UP001232493">
    <property type="component" value="Chromosome"/>
</dbReference>
<dbReference type="EMBL" id="CP069362">
    <property type="protein sequence ID" value="WGS65393.1"/>
    <property type="molecule type" value="Genomic_DNA"/>
</dbReference>
<reference evidence="2 3" key="1">
    <citation type="submission" date="2021-02" db="EMBL/GenBank/DDBJ databases">
        <title>Characterization of Marinitoga sp. nov. str. BP5-C20A.</title>
        <authorList>
            <person name="Erauso G."/>
            <person name="Postec A."/>
        </authorList>
    </citation>
    <scope>NUCLEOTIDE SEQUENCE [LARGE SCALE GENOMIC DNA]</scope>
    <source>
        <strain evidence="2 3">BP5-C20A</strain>
    </source>
</reference>
<dbReference type="InterPro" id="IPR032602">
    <property type="entry name" value="DUF4899"/>
</dbReference>
<accession>A0ABY8PSA6</accession>
<gene>
    <name evidence="2" type="ORF">JRV97_02220</name>
</gene>
<protein>
    <submittedName>
        <fullName evidence="2">DUF4899 domain-containing protein</fullName>
    </submittedName>
</protein>
<name>A0ABY8PSA6_9BACT</name>